<dbReference type="PANTHER" id="PTHR30204:SF93">
    <property type="entry name" value="HTH MERR-TYPE DOMAIN-CONTAINING PROTEIN"/>
    <property type="match status" value="1"/>
</dbReference>
<dbReference type="InterPro" id="IPR047057">
    <property type="entry name" value="MerR_fam"/>
</dbReference>
<evidence type="ECO:0000256" key="1">
    <source>
        <dbReference type="ARBA" id="ARBA00023125"/>
    </source>
</evidence>
<dbReference type="SMART" id="SM00422">
    <property type="entry name" value="HTH_MERR"/>
    <property type="match status" value="2"/>
</dbReference>
<dbReference type="EMBL" id="SLWM01000014">
    <property type="protein sequence ID" value="TCO17443.1"/>
    <property type="molecule type" value="Genomic_DNA"/>
</dbReference>
<evidence type="ECO:0000259" key="2">
    <source>
        <dbReference type="PROSITE" id="PS50937"/>
    </source>
</evidence>
<evidence type="ECO:0000313" key="3">
    <source>
        <dbReference type="EMBL" id="TCO17443.1"/>
    </source>
</evidence>
<dbReference type="RefSeq" id="WP_132192294.1">
    <property type="nucleotide sequence ID" value="NZ_SLWM01000014.1"/>
</dbReference>
<organism evidence="3 4">
    <name type="scientific">Kribbella orskensis</name>
    <dbReference type="NCBI Taxonomy" id="2512216"/>
    <lineage>
        <taxon>Bacteria</taxon>
        <taxon>Bacillati</taxon>
        <taxon>Actinomycetota</taxon>
        <taxon>Actinomycetes</taxon>
        <taxon>Propionibacteriales</taxon>
        <taxon>Kribbellaceae</taxon>
        <taxon>Kribbella</taxon>
    </lineage>
</organism>
<keyword evidence="4" id="KW-1185">Reference proteome</keyword>
<proteinExistence type="predicted"/>
<gene>
    <name evidence="3" type="ORF">EV644_11491</name>
</gene>
<reference evidence="3 4" key="1">
    <citation type="journal article" date="2015" name="Stand. Genomic Sci.">
        <title>Genomic Encyclopedia of Bacterial and Archaeal Type Strains, Phase III: the genomes of soil and plant-associated and newly described type strains.</title>
        <authorList>
            <person name="Whitman W.B."/>
            <person name="Woyke T."/>
            <person name="Klenk H.P."/>
            <person name="Zhou Y."/>
            <person name="Lilburn T.G."/>
            <person name="Beck B.J."/>
            <person name="De Vos P."/>
            <person name="Vandamme P."/>
            <person name="Eisen J.A."/>
            <person name="Garrity G."/>
            <person name="Hugenholtz P."/>
            <person name="Kyrpides N.C."/>
        </authorList>
    </citation>
    <scope>NUCLEOTIDE SEQUENCE [LARGE SCALE GENOMIC DNA]</scope>
    <source>
        <strain evidence="3 4">VKM Ac-2538</strain>
    </source>
</reference>
<dbReference type="InterPro" id="IPR009061">
    <property type="entry name" value="DNA-bd_dom_put_sf"/>
</dbReference>
<sequence>MSLRPVDLAREARVSTQAVRNYEAAGILPAAPRTESGYRQYGDEHLHALLTYRALAPGFGAEVSTAIMRAAHEGDEATALRLIDAGHAGLHEQRLATDAASEALGAAAEEFLDEPRAVPGPLLVGELAAQLGVKTSTLRVWEAAELLSPEREPGTKYRRYGPLQVRDARIINMLRQGRYGFEQIRPVLEGLRRTGSTEALRSAVAERRAAHDRRGRAMLHGAALLDDFLARRG</sequence>
<dbReference type="PANTHER" id="PTHR30204">
    <property type="entry name" value="REDOX-CYCLING DRUG-SENSING TRANSCRIPTIONAL ACTIVATOR SOXR"/>
    <property type="match status" value="1"/>
</dbReference>
<feature type="domain" description="HTH merR-type" evidence="2">
    <location>
        <begin position="8"/>
        <end position="50"/>
    </location>
</feature>
<accession>A0ABY2BDZ8</accession>
<feature type="domain" description="HTH merR-type" evidence="2">
    <location>
        <begin position="124"/>
        <end position="190"/>
    </location>
</feature>
<evidence type="ECO:0000313" key="4">
    <source>
        <dbReference type="Proteomes" id="UP000295818"/>
    </source>
</evidence>
<name>A0ABY2BDZ8_9ACTN</name>
<dbReference type="Pfam" id="PF00376">
    <property type="entry name" value="MerR"/>
    <property type="match status" value="1"/>
</dbReference>
<dbReference type="GO" id="GO:0003677">
    <property type="term" value="F:DNA binding"/>
    <property type="evidence" value="ECO:0007669"/>
    <property type="project" value="UniProtKB-KW"/>
</dbReference>
<keyword evidence="1 3" id="KW-0238">DNA-binding</keyword>
<dbReference type="PROSITE" id="PS50937">
    <property type="entry name" value="HTH_MERR_2"/>
    <property type="match status" value="2"/>
</dbReference>
<comment type="caution">
    <text evidence="3">The sequence shown here is derived from an EMBL/GenBank/DDBJ whole genome shotgun (WGS) entry which is preliminary data.</text>
</comment>
<dbReference type="Pfam" id="PF13411">
    <property type="entry name" value="MerR_1"/>
    <property type="match status" value="1"/>
</dbReference>
<protein>
    <submittedName>
        <fullName evidence="3">DNA-binding transcriptional MerR regulator</fullName>
    </submittedName>
</protein>
<dbReference type="Proteomes" id="UP000295818">
    <property type="component" value="Unassembled WGS sequence"/>
</dbReference>
<dbReference type="SUPFAM" id="SSF46955">
    <property type="entry name" value="Putative DNA-binding domain"/>
    <property type="match status" value="2"/>
</dbReference>
<dbReference type="InterPro" id="IPR000551">
    <property type="entry name" value="MerR-type_HTH_dom"/>
</dbReference>
<dbReference type="Gene3D" id="1.10.1660.10">
    <property type="match status" value="2"/>
</dbReference>